<dbReference type="EMBL" id="CADIJO010000027">
    <property type="protein sequence ID" value="CAB3736432.1"/>
    <property type="molecule type" value="Genomic_DNA"/>
</dbReference>
<feature type="compositionally biased region" description="Low complexity" evidence="1">
    <location>
        <begin position="56"/>
        <end position="76"/>
    </location>
</feature>
<gene>
    <name evidence="3" type="ORF">LMG3458_05328</name>
</gene>
<keyword evidence="2" id="KW-1133">Transmembrane helix</keyword>
<organism evidence="3 4">
    <name type="scientific">Achromobacter deleyi</name>
    <dbReference type="NCBI Taxonomy" id="1353891"/>
    <lineage>
        <taxon>Bacteria</taxon>
        <taxon>Pseudomonadati</taxon>
        <taxon>Pseudomonadota</taxon>
        <taxon>Betaproteobacteria</taxon>
        <taxon>Burkholderiales</taxon>
        <taxon>Alcaligenaceae</taxon>
        <taxon>Achromobacter</taxon>
    </lineage>
</organism>
<dbReference type="AlphaFoldDB" id="A0A6S7AKG9"/>
<dbReference type="Proteomes" id="UP000494111">
    <property type="component" value="Unassembled WGS sequence"/>
</dbReference>
<feature type="transmembrane region" description="Helical" evidence="2">
    <location>
        <begin position="7"/>
        <end position="25"/>
    </location>
</feature>
<feature type="region of interest" description="Disordered" evidence="1">
    <location>
        <begin position="55"/>
        <end position="77"/>
    </location>
</feature>
<accession>A0A6S7AKG9</accession>
<protein>
    <submittedName>
        <fullName evidence="3">Uncharacterized protein</fullName>
    </submittedName>
</protein>
<keyword evidence="2" id="KW-0812">Transmembrane</keyword>
<evidence type="ECO:0000256" key="1">
    <source>
        <dbReference type="SAM" id="MobiDB-lite"/>
    </source>
</evidence>
<proteinExistence type="predicted"/>
<name>A0A6S7AKG9_9BURK</name>
<reference evidence="3 4" key="1">
    <citation type="submission" date="2020-04" db="EMBL/GenBank/DDBJ databases">
        <authorList>
            <person name="De Canck E."/>
        </authorList>
    </citation>
    <scope>NUCLEOTIDE SEQUENCE [LARGE SCALE GENOMIC DNA]</scope>
    <source>
        <strain evidence="3 4">LMG 3458</strain>
    </source>
</reference>
<evidence type="ECO:0000313" key="3">
    <source>
        <dbReference type="EMBL" id="CAB3736432.1"/>
    </source>
</evidence>
<keyword evidence="2" id="KW-0472">Membrane</keyword>
<evidence type="ECO:0000256" key="2">
    <source>
        <dbReference type="SAM" id="Phobius"/>
    </source>
</evidence>
<sequence>MGQKRGILVFLGDGGFLAGFVVRLGRFCCLPLMLLRRSPAGLGLVVASAHDCGPEPSLRTAPSSSSSEPSAPPSDSLGRIEVARHNKAQPRGLRGSRIGALLGRGLPRGLRGPPLSAARAASSAYVVSDVGGGALRAGVGRAVVGGGDHSGVGWGGGGLAPALEGELWLAGWWRAWLGLDCVVPLCSSGLGGEGLYTLALCFMFKILSILTSASSSSR</sequence>
<evidence type="ECO:0000313" key="4">
    <source>
        <dbReference type="Proteomes" id="UP000494111"/>
    </source>
</evidence>